<evidence type="ECO:0000313" key="3">
    <source>
        <dbReference type="Proteomes" id="UP000317369"/>
    </source>
</evidence>
<name>A0A517YY41_9BACT</name>
<feature type="transmembrane region" description="Helical" evidence="1">
    <location>
        <begin position="88"/>
        <end position="107"/>
    </location>
</feature>
<feature type="transmembrane region" description="Helical" evidence="1">
    <location>
        <begin position="12"/>
        <end position="33"/>
    </location>
</feature>
<dbReference type="KEGG" id="pcor:KS4_32330"/>
<gene>
    <name evidence="2" type="ORF">KS4_32330</name>
</gene>
<dbReference type="Proteomes" id="UP000317369">
    <property type="component" value="Chromosome"/>
</dbReference>
<sequence length="459" mass="53029">MLLSNTIYDILYALFYLILCAAIFSGLLLIYLAHLGKKLDNHPVCKYCKYDLYGSPRPFLECPDCGRPIHDIRYITHGNRRKRPQLQILGLILILPAFTYLAIDFYADATGQPLAAFTPSNILHYQLEYTQTDSPSHLEAMDQLIKRAAYSDLKPQTVSELLTELLTFPRTELITYEPTFSQLLLAAYQQNRLSRNHLTLLQDRILPHFEFEIKPEIFEGNNLPITFTASGPLLGIDRPVSPLTLRYTLTYAFNQNQSFARYRKQHTAHQTLSIDQQLDISMRHIERDNLKPNQEHTLSVIFSAELFDRNKSVVVHRWTKTLEKPFKIRSRRVAHDYDSNQFITLRRAIAAPLRKKNTPLSLKIQDDMIYTYFNCPRLPIDMLHQFNVQIDNQPAKTVATVQGRGPWEMTIGIARTSPTPPQTITFRLIPMLDEAEQDFGLHRLFNANIEVTANLKDLK</sequence>
<dbReference type="EMBL" id="CP036425">
    <property type="protein sequence ID" value="QDU35153.1"/>
    <property type="molecule type" value="Genomic_DNA"/>
</dbReference>
<proteinExistence type="predicted"/>
<dbReference type="RefSeq" id="WP_145080076.1">
    <property type="nucleotide sequence ID" value="NZ_CP036425.1"/>
</dbReference>
<keyword evidence="3" id="KW-1185">Reference proteome</keyword>
<dbReference type="AlphaFoldDB" id="A0A517YY41"/>
<organism evidence="2 3">
    <name type="scientific">Poriferisphaera corsica</name>
    <dbReference type="NCBI Taxonomy" id="2528020"/>
    <lineage>
        <taxon>Bacteria</taxon>
        <taxon>Pseudomonadati</taxon>
        <taxon>Planctomycetota</taxon>
        <taxon>Phycisphaerae</taxon>
        <taxon>Phycisphaerales</taxon>
        <taxon>Phycisphaeraceae</taxon>
        <taxon>Poriferisphaera</taxon>
    </lineage>
</organism>
<evidence type="ECO:0000313" key="2">
    <source>
        <dbReference type="EMBL" id="QDU35153.1"/>
    </source>
</evidence>
<keyword evidence="1" id="KW-0472">Membrane</keyword>
<accession>A0A517YY41</accession>
<protein>
    <submittedName>
        <fullName evidence="2">Uncharacterized protein</fullName>
    </submittedName>
</protein>
<keyword evidence="1" id="KW-1133">Transmembrane helix</keyword>
<evidence type="ECO:0000256" key="1">
    <source>
        <dbReference type="SAM" id="Phobius"/>
    </source>
</evidence>
<keyword evidence="1" id="KW-0812">Transmembrane</keyword>
<dbReference type="OrthoDB" id="9810131at2"/>
<reference evidence="2 3" key="1">
    <citation type="submission" date="2019-02" db="EMBL/GenBank/DDBJ databases">
        <title>Deep-cultivation of Planctomycetes and their phenomic and genomic characterization uncovers novel biology.</title>
        <authorList>
            <person name="Wiegand S."/>
            <person name="Jogler M."/>
            <person name="Boedeker C."/>
            <person name="Pinto D."/>
            <person name="Vollmers J."/>
            <person name="Rivas-Marin E."/>
            <person name="Kohn T."/>
            <person name="Peeters S.H."/>
            <person name="Heuer A."/>
            <person name="Rast P."/>
            <person name="Oberbeckmann S."/>
            <person name="Bunk B."/>
            <person name="Jeske O."/>
            <person name="Meyerdierks A."/>
            <person name="Storesund J.E."/>
            <person name="Kallscheuer N."/>
            <person name="Luecker S."/>
            <person name="Lage O.M."/>
            <person name="Pohl T."/>
            <person name="Merkel B.J."/>
            <person name="Hornburger P."/>
            <person name="Mueller R.-W."/>
            <person name="Bruemmer F."/>
            <person name="Labrenz M."/>
            <person name="Spormann A.M."/>
            <person name="Op den Camp H."/>
            <person name="Overmann J."/>
            <person name="Amann R."/>
            <person name="Jetten M.S.M."/>
            <person name="Mascher T."/>
            <person name="Medema M.H."/>
            <person name="Devos D.P."/>
            <person name="Kaster A.-K."/>
            <person name="Ovreas L."/>
            <person name="Rohde M."/>
            <person name="Galperin M.Y."/>
            <person name="Jogler C."/>
        </authorList>
    </citation>
    <scope>NUCLEOTIDE SEQUENCE [LARGE SCALE GENOMIC DNA]</scope>
    <source>
        <strain evidence="2 3">KS4</strain>
    </source>
</reference>